<name>A0A7W7RZV6_9ACTN</name>
<protein>
    <submittedName>
        <fullName evidence="2">Uncharacterized membrane protein YcaP (DUF421 family)</fullName>
    </submittedName>
</protein>
<dbReference type="EMBL" id="JACHJU010000002">
    <property type="protein sequence ID" value="MBB4941319.1"/>
    <property type="molecule type" value="Genomic_DNA"/>
</dbReference>
<dbReference type="AlphaFoldDB" id="A0A7W7RZV6"/>
<evidence type="ECO:0000313" key="3">
    <source>
        <dbReference type="Proteomes" id="UP000534286"/>
    </source>
</evidence>
<feature type="compositionally biased region" description="Basic and acidic residues" evidence="1">
    <location>
        <begin position="55"/>
        <end position="72"/>
    </location>
</feature>
<feature type="region of interest" description="Disordered" evidence="1">
    <location>
        <begin position="50"/>
        <end position="72"/>
    </location>
</feature>
<comment type="caution">
    <text evidence="2">The sequence shown here is derived from an EMBL/GenBank/DDBJ whole genome shotgun (WGS) entry which is preliminary data.</text>
</comment>
<keyword evidence="3" id="KW-1185">Reference proteome</keyword>
<reference evidence="2 3" key="1">
    <citation type="submission" date="2020-08" db="EMBL/GenBank/DDBJ databases">
        <title>Sequencing the genomes of 1000 actinobacteria strains.</title>
        <authorList>
            <person name="Klenk H.-P."/>
        </authorList>
    </citation>
    <scope>NUCLEOTIDE SEQUENCE [LARGE SCALE GENOMIC DNA]</scope>
    <source>
        <strain evidence="2 3">DSM 43023</strain>
    </source>
</reference>
<accession>A0A7W7RZV6</accession>
<sequence>MRTVVVYLAVVILLRVIGKRDIARLNTFDLVVMLLLSNVVQNAIIGPDNSVSGAESRHEGPDGDHHGTGGSP</sequence>
<gene>
    <name evidence="2" type="ORF">FHR32_005696</name>
</gene>
<evidence type="ECO:0000313" key="2">
    <source>
        <dbReference type="EMBL" id="MBB4941319.1"/>
    </source>
</evidence>
<evidence type="ECO:0000256" key="1">
    <source>
        <dbReference type="SAM" id="MobiDB-lite"/>
    </source>
</evidence>
<organism evidence="2 3">
    <name type="scientific">Streptosporangium album</name>
    <dbReference type="NCBI Taxonomy" id="47479"/>
    <lineage>
        <taxon>Bacteria</taxon>
        <taxon>Bacillati</taxon>
        <taxon>Actinomycetota</taxon>
        <taxon>Actinomycetes</taxon>
        <taxon>Streptosporangiales</taxon>
        <taxon>Streptosporangiaceae</taxon>
        <taxon>Streptosporangium</taxon>
    </lineage>
</organism>
<proteinExistence type="predicted"/>
<dbReference type="Proteomes" id="UP000534286">
    <property type="component" value="Unassembled WGS sequence"/>
</dbReference>
<dbReference type="RefSeq" id="WP_221466235.1">
    <property type="nucleotide sequence ID" value="NZ_BAABEK010000088.1"/>
</dbReference>